<dbReference type="RefSeq" id="WP_076434285.1">
    <property type="nucleotide sequence ID" value="NZ_FTNI01000005.1"/>
</dbReference>
<dbReference type="InterPro" id="IPR008775">
    <property type="entry name" value="Phytyl_CoA_dOase-like"/>
</dbReference>
<gene>
    <name evidence="1" type="ORF">SAMN05421833_105294</name>
</gene>
<name>A0A1N6XV36_9ACTN</name>
<sequence>MAVFTDADLDRFVTEGFLKVEEAFPRETGDRIRDLLWRQIGLSPDRPEDWTQPVVWAAPDPAGQGPFGEAMRGPRLAEALDLVAGKGGWVPRGTIGNTPVRFPHLSDAGDTGWHIDQNDPGPAGAWGTVALASHTMLVLVLLSEVGPDDAPTRVRVGSHLDTVRVLEPHGAQGLEFFASGPVLDEATAHRPEALATGLPGDVYLCHPHLVHAAQPHRGTRPRFMSQIPFFLTEPLTSGDATPLARAVRLGLDG</sequence>
<protein>
    <submittedName>
        <fullName evidence="1">Phytanoyl-CoA dioxygenase (PhyH)</fullName>
    </submittedName>
</protein>
<dbReference type="GO" id="GO:0016706">
    <property type="term" value="F:2-oxoglutarate-dependent dioxygenase activity"/>
    <property type="evidence" value="ECO:0007669"/>
    <property type="project" value="UniProtKB-ARBA"/>
</dbReference>
<proteinExistence type="predicted"/>
<dbReference type="SUPFAM" id="SSF51197">
    <property type="entry name" value="Clavaminate synthase-like"/>
    <property type="match status" value="1"/>
</dbReference>
<dbReference type="EMBL" id="FTNI01000005">
    <property type="protein sequence ID" value="SIR06069.1"/>
    <property type="molecule type" value="Genomic_DNA"/>
</dbReference>
<keyword evidence="1" id="KW-0223">Dioxygenase</keyword>
<keyword evidence="2" id="KW-1185">Reference proteome</keyword>
<dbReference type="Pfam" id="PF05721">
    <property type="entry name" value="PhyH"/>
    <property type="match status" value="1"/>
</dbReference>
<dbReference type="OrthoDB" id="9798771at2"/>
<dbReference type="STRING" id="58117.SAMN05421833_105294"/>
<organism evidence="1 2">
    <name type="scientific">Microbispora rosea</name>
    <dbReference type="NCBI Taxonomy" id="58117"/>
    <lineage>
        <taxon>Bacteria</taxon>
        <taxon>Bacillati</taxon>
        <taxon>Actinomycetota</taxon>
        <taxon>Actinomycetes</taxon>
        <taxon>Streptosporangiales</taxon>
        <taxon>Streptosporangiaceae</taxon>
        <taxon>Microbispora</taxon>
    </lineage>
</organism>
<keyword evidence="1" id="KW-0560">Oxidoreductase</keyword>
<dbReference type="AlphaFoldDB" id="A0A1N6XV36"/>
<reference evidence="2" key="1">
    <citation type="submission" date="2017-01" db="EMBL/GenBank/DDBJ databases">
        <authorList>
            <person name="Varghese N."/>
            <person name="Submissions S."/>
        </authorList>
    </citation>
    <scope>NUCLEOTIDE SEQUENCE [LARGE SCALE GENOMIC DNA]</scope>
    <source>
        <strain evidence="2">ATCC 12950</strain>
    </source>
</reference>
<evidence type="ECO:0000313" key="2">
    <source>
        <dbReference type="Proteomes" id="UP000186096"/>
    </source>
</evidence>
<accession>A0A1N6XV36</accession>
<dbReference type="Gene3D" id="2.60.120.620">
    <property type="entry name" value="q2cbj1_9rhob like domain"/>
    <property type="match status" value="1"/>
</dbReference>
<dbReference type="Proteomes" id="UP000186096">
    <property type="component" value="Unassembled WGS sequence"/>
</dbReference>
<evidence type="ECO:0000313" key="1">
    <source>
        <dbReference type="EMBL" id="SIR06069.1"/>
    </source>
</evidence>